<dbReference type="Gene3D" id="3.30.565.10">
    <property type="entry name" value="Histidine kinase-like ATPase, C-terminal domain"/>
    <property type="match status" value="1"/>
</dbReference>
<reference evidence="12" key="1">
    <citation type="submission" date="2022-10" db="EMBL/GenBank/DDBJ databases">
        <title>The complete genomes of actinobacterial strains from the NBC collection.</title>
        <authorList>
            <person name="Joergensen T.S."/>
            <person name="Alvarez Arevalo M."/>
            <person name="Sterndorff E.B."/>
            <person name="Faurdal D."/>
            <person name="Vuksanovic O."/>
            <person name="Mourched A.-S."/>
            <person name="Charusanti P."/>
            <person name="Shaw S."/>
            <person name="Blin K."/>
            <person name="Weber T."/>
        </authorList>
    </citation>
    <scope>NUCLEOTIDE SEQUENCE</scope>
    <source>
        <strain evidence="12">NBC_00049</strain>
    </source>
</reference>
<accession>A0AAU2JJ38</accession>
<proteinExistence type="predicted"/>
<dbReference type="InterPro" id="IPR036890">
    <property type="entry name" value="HATPase_C_sf"/>
</dbReference>
<keyword evidence="5" id="KW-0547">Nucleotide-binding</keyword>
<evidence type="ECO:0000256" key="10">
    <source>
        <dbReference type="SAM" id="Phobius"/>
    </source>
</evidence>
<dbReference type="Pfam" id="PF07730">
    <property type="entry name" value="HisKA_3"/>
    <property type="match status" value="1"/>
</dbReference>
<gene>
    <name evidence="12" type="ORF">OG327_00495</name>
</gene>
<evidence type="ECO:0000256" key="9">
    <source>
        <dbReference type="SAM" id="MobiDB-lite"/>
    </source>
</evidence>
<dbReference type="PANTHER" id="PTHR24421:SF10">
    <property type="entry name" value="NITRATE_NITRITE SENSOR PROTEIN NARQ"/>
    <property type="match status" value="1"/>
</dbReference>
<keyword evidence="10" id="KW-0472">Membrane</keyword>
<evidence type="ECO:0000256" key="6">
    <source>
        <dbReference type="ARBA" id="ARBA00022777"/>
    </source>
</evidence>
<keyword evidence="6 12" id="KW-0418">Kinase</keyword>
<dbReference type="AlphaFoldDB" id="A0AAU2JJ38"/>
<evidence type="ECO:0000256" key="4">
    <source>
        <dbReference type="ARBA" id="ARBA00022679"/>
    </source>
</evidence>
<feature type="transmembrane region" description="Helical" evidence="10">
    <location>
        <begin position="85"/>
        <end position="110"/>
    </location>
</feature>
<evidence type="ECO:0000256" key="5">
    <source>
        <dbReference type="ARBA" id="ARBA00022741"/>
    </source>
</evidence>
<keyword evidence="10" id="KW-0812">Transmembrane</keyword>
<feature type="region of interest" description="Disordered" evidence="9">
    <location>
        <begin position="342"/>
        <end position="366"/>
    </location>
</feature>
<feature type="domain" description="Histidine kinase/HSP90-like ATPase" evidence="11">
    <location>
        <begin position="302"/>
        <end position="394"/>
    </location>
</feature>
<dbReference type="InterPro" id="IPR050482">
    <property type="entry name" value="Sensor_HK_TwoCompSys"/>
</dbReference>
<dbReference type="PANTHER" id="PTHR24421">
    <property type="entry name" value="NITRATE/NITRITE SENSOR PROTEIN NARX-RELATED"/>
    <property type="match status" value="1"/>
</dbReference>
<dbReference type="Pfam" id="PF02518">
    <property type="entry name" value="HATPase_c"/>
    <property type="match status" value="1"/>
</dbReference>
<protein>
    <recommendedName>
        <fullName evidence="2">histidine kinase</fullName>
        <ecNumber evidence="2">2.7.13.3</ecNumber>
    </recommendedName>
</protein>
<evidence type="ECO:0000256" key="1">
    <source>
        <dbReference type="ARBA" id="ARBA00000085"/>
    </source>
</evidence>
<feature type="transmembrane region" description="Helical" evidence="10">
    <location>
        <begin position="149"/>
        <end position="170"/>
    </location>
</feature>
<dbReference type="EC" id="2.7.13.3" evidence="2"/>
<dbReference type="CDD" id="cd16917">
    <property type="entry name" value="HATPase_UhpB-NarQ-NarX-like"/>
    <property type="match status" value="1"/>
</dbReference>
<keyword evidence="3" id="KW-0597">Phosphoprotein</keyword>
<feature type="transmembrane region" description="Helical" evidence="10">
    <location>
        <begin position="24"/>
        <end position="42"/>
    </location>
</feature>
<evidence type="ECO:0000256" key="2">
    <source>
        <dbReference type="ARBA" id="ARBA00012438"/>
    </source>
</evidence>
<dbReference type="SMART" id="SM00387">
    <property type="entry name" value="HATPase_c"/>
    <property type="match status" value="1"/>
</dbReference>
<name>A0AAU2JJ38_9ACTN</name>
<sequence length="400" mass="43090">MEEQRERPGPPWRQWVERTGQRPAWRSALLVAVIAQVGSGWAGQAQSGRVSLDWFGRLLLLLGPALLVVRHRYPVAVVYGVSAVTLVYIGAGFPYGPVFISLALACFAAVVAGHRRAAWGAVGLLWAGHLLIGHWLYRWLPPAGDGPAPWAQEVGITAWVLAILAVSELVRVRREQWARDRAERAVAERRRVDEERLRIARELHDVLAHSISVINVQAGVGLALLDTDPEQARSALTTIKAASKEALGEVRQVLDTLRTPGDAPRTPAPGLDRLPELVEQAATAGLDVDLAAEGEARALAPGVDLAAFRILQEALTNVVRHSGSRTARVRLRWEPRALELRVDDEGPASGKPAGGSGSGLMGMRERAAALGGTIEAGPRPDGGFRVVARLPLKSVPQEDP</sequence>
<keyword evidence="4" id="KW-0808">Transferase</keyword>
<dbReference type="InterPro" id="IPR003594">
    <property type="entry name" value="HATPase_dom"/>
</dbReference>
<feature type="transmembrane region" description="Helical" evidence="10">
    <location>
        <begin position="117"/>
        <end position="137"/>
    </location>
</feature>
<evidence type="ECO:0000256" key="7">
    <source>
        <dbReference type="ARBA" id="ARBA00022840"/>
    </source>
</evidence>
<evidence type="ECO:0000256" key="8">
    <source>
        <dbReference type="ARBA" id="ARBA00023012"/>
    </source>
</evidence>
<comment type="catalytic activity">
    <reaction evidence="1">
        <text>ATP + protein L-histidine = ADP + protein N-phospho-L-histidine.</text>
        <dbReference type="EC" id="2.7.13.3"/>
    </reaction>
</comment>
<dbReference type="GO" id="GO:0046983">
    <property type="term" value="F:protein dimerization activity"/>
    <property type="evidence" value="ECO:0007669"/>
    <property type="project" value="InterPro"/>
</dbReference>
<dbReference type="SUPFAM" id="SSF55874">
    <property type="entry name" value="ATPase domain of HSP90 chaperone/DNA topoisomerase II/histidine kinase"/>
    <property type="match status" value="1"/>
</dbReference>
<evidence type="ECO:0000313" key="12">
    <source>
        <dbReference type="EMBL" id="WTU71930.1"/>
    </source>
</evidence>
<dbReference type="GO" id="GO:0005524">
    <property type="term" value="F:ATP binding"/>
    <property type="evidence" value="ECO:0007669"/>
    <property type="project" value="UniProtKB-KW"/>
</dbReference>
<keyword evidence="7" id="KW-0067">ATP-binding</keyword>
<dbReference type="GO" id="GO:0016020">
    <property type="term" value="C:membrane"/>
    <property type="evidence" value="ECO:0007669"/>
    <property type="project" value="InterPro"/>
</dbReference>
<evidence type="ECO:0000259" key="11">
    <source>
        <dbReference type="SMART" id="SM00387"/>
    </source>
</evidence>
<dbReference type="EMBL" id="CP108264">
    <property type="protein sequence ID" value="WTU71930.1"/>
    <property type="molecule type" value="Genomic_DNA"/>
</dbReference>
<organism evidence="12">
    <name type="scientific">Streptomyces sp. NBC_00049</name>
    <dbReference type="NCBI Taxonomy" id="2903617"/>
    <lineage>
        <taxon>Bacteria</taxon>
        <taxon>Bacillati</taxon>
        <taxon>Actinomycetota</taxon>
        <taxon>Actinomycetes</taxon>
        <taxon>Kitasatosporales</taxon>
        <taxon>Streptomycetaceae</taxon>
        <taxon>Streptomyces</taxon>
    </lineage>
</organism>
<dbReference type="GO" id="GO:0000155">
    <property type="term" value="F:phosphorelay sensor kinase activity"/>
    <property type="evidence" value="ECO:0007669"/>
    <property type="project" value="InterPro"/>
</dbReference>
<keyword evidence="8" id="KW-0902">Two-component regulatory system</keyword>
<dbReference type="InterPro" id="IPR011712">
    <property type="entry name" value="Sig_transdc_His_kin_sub3_dim/P"/>
</dbReference>
<evidence type="ECO:0000256" key="3">
    <source>
        <dbReference type="ARBA" id="ARBA00022553"/>
    </source>
</evidence>
<keyword evidence="10" id="KW-1133">Transmembrane helix</keyword>
<dbReference type="Gene3D" id="1.20.5.1930">
    <property type="match status" value="1"/>
</dbReference>